<evidence type="ECO:0000256" key="1">
    <source>
        <dbReference type="SAM" id="Phobius"/>
    </source>
</evidence>
<keyword evidence="1" id="KW-0472">Membrane</keyword>
<dbReference type="EMBL" id="FOSB01000017">
    <property type="protein sequence ID" value="SFK54473.1"/>
    <property type="molecule type" value="Genomic_DNA"/>
</dbReference>
<protein>
    <recommendedName>
        <fullName evidence="4">Cytochrome c oxidase subunit 2A</fullName>
    </recommendedName>
</protein>
<dbReference type="Proteomes" id="UP000183557">
    <property type="component" value="Unassembled WGS sequence"/>
</dbReference>
<evidence type="ECO:0000313" key="2">
    <source>
        <dbReference type="EMBL" id="SFK54473.1"/>
    </source>
</evidence>
<evidence type="ECO:0000313" key="3">
    <source>
        <dbReference type="Proteomes" id="UP000183557"/>
    </source>
</evidence>
<keyword evidence="3" id="KW-1185">Reference proteome</keyword>
<dbReference type="AlphaFoldDB" id="A0A1I4ADT6"/>
<keyword evidence="1" id="KW-1133">Transmembrane helix</keyword>
<name>A0A1I4ADT6_HALDA</name>
<accession>A0A1I4ADT6</accession>
<evidence type="ECO:0008006" key="4">
    <source>
        <dbReference type="Google" id="ProtNLM"/>
    </source>
</evidence>
<organism evidence="2 3">
    <name type="scientific">Halobacillus dabanensis</name>
    <dbReference type="NCBI Taxonomy" id="240302"/>
    <lineage>
        <taxon>Bacteria</taxon>
        <taxon>Bacillati</taxon>
        <taxon>Bacillota</taxon>
        <taxon>Bacilli</taxon>
        <taxon>Bacillales</taxon>
        <taxon>Bacillaceae</taxon>
        <taxon>Halobacillus</taxon>
    </lineage>
</organism>
<sequence length="70" mass="7890">MEDGGIPQYFLERPPDTMKVGQTKIVGGGEMKKDHDSNLNLKGTFISVMAVGVIIIIMWVSIYFLYINRL</sequence>
<gene>
    <name evidence="2" type="ORF">SAMN04487936_11728</name>
</gene>
<keyword evidence="1" id="KW-0812">Transmembrane</keyword>
<feature type="transmembrane region" description="Helical" evidence="1">
    <location>
        <begin position="45"/>
        <end position="66"/>
    </location>
</feature>
<proteinExistence type="predicted"/>
<reference evidence="3" key="1">
    <citation type="submission" date="2016-10" db="EMBL/GenBank/DDBJ databases">
        <authorList>
            <person name="Varghese N."/>
            <person name="Submissions S."/>
        </authorList>
    </citation>
    <scope>NUCLEOTIDE SEQUENCE [LARGE SCALE GENOMIC DNA]</scope>
    <source>
        <strain evidence="3">CGMCC 1.3704</strain>
    </source>
</reference>